<feature type="domain" description="Histidine kinase" evidence="6">
    <location>
        <begin position="1179"/>
        <end position="1393"/>
    </location>
</feature>
<dbReference type="InterPro" id="IPR036890">
    <property type="entry name" value="HATPase_C_sf"/>
</dbReference>
<dbReference type="SUPFAM" id="SSF55874">
    <property type="entry name" value="ATPase domain of HSP90 chaperone/DNA topoisomerase II/histidine kinase"/>
    <property type="match status" value="1"/>
</dbReference>
<reference evidence="10" key="1">
    <citation type="submission" date="2012-03" db="EMBL/GenBank/DDBJ databases">
        <title>Complete sequence of chromosome of Deinococcus peraridilitoris DSM 19664.</title>
        <authorList>
            <person name="Lucas S."/>
            <person name="Copeland A."/>
            <person name="Lapidus A."/>
            <person name="Glavina del Rio T."/>
            <person name="Dalin E."/>
            <person name="Tice H."/>
            <person name="Bruce D."/>
            <person name="Goodwin L."/>
            <person name="Pitluck S."/>
            <person name="Peters L."/>
            <person name="Mikhailova N."/>
            <person name="Lu M."/>
            <person name="Kyrpides N."/>
            <person name="Mavromatis K."/>
            <person name="Ivanova N."/>
            <person name="Brettin T."/>
            <person name="Detter J.C."/>
            <person name="Han C."/>
            <person name="Larimer F."/>
            <person name="Land M."/>
            <person name="Hauser L."/>
            <person name="Markowitz V."/>
            <person name="Cheng J.-F."/>
            <person name="Hugenholtz P."/>
            <person name="Woyke T."/>
            <person name="Wu D."/>
            <person name="Pukall R."/>
            <person name="Steenblock K."/>
            <person name="Brambilla E."/>
            <person name="Klenk H.-P."/>
            <person name="Eisen J.A."/>
        </authorList>
    </citation>
    <scope>NUCLEOTIDE SEQUENCE [LARGE SCALE GENOMIC DNA]</scope>
    <source>
        <strain evidence="10">DSM 19664 / LMG 22246 / CIP 109416 / KR-200</strain>
    </source>
</reference>
<dbReference type="Gene3D" id="3.30.450.40">
    <property type="match status" value="4"/>
</dbReference>
<dbReference type="Pfam" id="PF00512">
    <property type="entry name" value="HisKA"/>
    <property type="match status" value="1"/>
</dbReference>
<dbReference type="HOGENOM" id="CLU_000445_114_41_0"/>
<dbReference type="CDD" id="cd00130">
    <property type="entry name" value="PAS"/>
    <property type="match status" value="3"/>
</dbReference>
<keyword evidence="4" id="KW-0808">Transferase</keyword>
<dbReference type="PRINTS" id="PR00344">
    <property type="entry name" value="BCTRLSENSOR"/>
</dbReference>
<gene>
    <name evidence="9" type="ordered locus">Deipe_1622</name>
</gene>
<dbReference type="Pfam" id="PF13185">
    <property type="entry name" value="GAF_2"/>
    <property type="match status" value="1"/>
</dbReference>
<evidence type="ECO:0000259" key="6">
    <source>
        <dbReference type="PROSITE" id="PS50109"/>
    </source>
</evidence>
<dbReference type="PROSITE" id="PS50112">
    <property type="entry name" value="PAS"/>
    <property type="match status" value="2"/>
</dbReference>
<keyword evidence="10" id="KW-1185">Reference proteome</keyword>
<dbReference type="SMART" id="SM00387">
    <property type="entry name" value="HATPase_c"/>
    <property type="match status" value="1"/>
</dbReference>
<evidence type="ECO:0000313" key="10">
    <source>
        <dbReference type="Proteomes" id="UP000010467"/>
    </source>
</evidence>
<dbReference type="PANTHER" id="PTHR43304">
    <property type="entry name" value="PHYTOCHROME-LIKE PROTEIN CPH1"/>
    <property type="match status" value="1"/>
</dbReference>
<evidence type="ECO:0000259" key="8">
    <source>
        <dbReference type="PROSITE" id="PS50113"/>
    </source>
</evidence>
<dbReference type="STRING" id="937777.Deipe_1622"/>
<dbReference type="SMART" id="SM00086">
    <property type="entry name" value="PAC"/>
    <property type="match status" value="3"/>
</dbReference>
<feature type="domain" description="PAS" evidence="7">
    <location>
        <begin position="74"/>
        <end position="143"/>
    </location>
</feature>
<dbReference type="PROSITE" id="PS50113">
    <property type="entry name" value="PAC"/>
    <property type="match status" value="2"/>
</dbReference>
<dbReference type="Gene3D" id="2.10.70.100">
    <property type="match status" value="1"/>
</dbReference>
<feature type="domain" description="PAC" evidence="8">
    <location>
        <begin position="752"/>
        <end position="804"/>
    </location>
</feature>
<dbReference type="Pfam" id="PF08448">
    <property type="entry name" value="PAS_4"/>
    <property type="match status" value="1"/>
</dbReference>
<dbReference type="Proteomes" id="UP000010467">
    <property type="component" value="Chromosome"/>
</dbReference>
<evidence type="ECO:0000256" key="3">
    <source>
        <dbReference type="ARBA" id="ARBA00022553"/>
    </source>
</evidence>
<keyword evidence="3" id="KW-0597">Phosphoprotein</keyword>
<dbReference type="SUPFAM" id="SSF47384">
    <property type="entry name" value="Homodimeric domain of signal transducing histidine kinase"/>
    <property type="match status" value="1"/>
</dbReference>
<keyword evidence="5" id="KW-0418">Kinase</keyword>
<dbReference type="FunFam" id="3.30.450.20:FF:000099">
    <property type="entry name" value="Sensory box sensor histidine kinase"/>
    <property type="match status" value="1"/>
</dbReference>
<dbReference type="PATRIC" id="fig|937777.3.peg.1623"/>
<dbReference type="FunFam" id="3.30.565.10:FF:000006">
    <property type="entry name" value="Sensor histidine kinase WalK"/>
    <property type="match status" value="1"/>
</dbReference>
<evidence type="ECO:0000256" key="4">
    <source>
        <dbReference type="ARBA" id="ARBA00022679"/>
    </source>
</evidence>
<dbReference type="Pfam" id="PF02518">
    <property type="entry name" value="HATPase_c"/>
    <property type="match status" value="1"/>
</dbReference>
<dbReference type="Gene3D" id="1.10.287.130">
    <property type="match status" value="1"/>
</dbReference>
<organism evidence="9 10">
    <name type="scientific">Deinococcus peraridilitoris (strain DSM 19664 / LMG 22246 / CIP 109416 / KR-200)</name>
    <dbReference type="NCBI Taxonomy" id="937777"/>
    <lineage>
        <taxon>Bacteria</taxon>
        <taxon>Thermotogati</taxon>
        <taxon>Deinococcota</taxon>
        <taxon>Deinococci</taxon>
        <taxon>Deinococcales</taxon>
        <taxon>Deinococcaceae</taxon>
        <taxon>Deinococcus</taxon>
    </lineage>
</organism>
<proteinExistence type="predicted"/>
<dbReference type="EC" id="2.7.13.3" evidence="2"/>
<dbReference type="PANTHER" id="PTHR43304:SF1">
    <property type="entry name" value="PAC DOMAIN-CONTAINING PROTEIN"/>
    <property type="match status" value="1"/>
</dbReference>
<evidence type="ECO:0000256" key="2">
    <source>
        <dbReference type="ARBA" id="ARBA00012438"/>
    </source>
</evidence>
<evidence type="ECO:0000259" key="7">
    <source>
        <dbReference type="PROSITE" id="PS50112"/>
    </source>
</evidence>
<dbReference type="InterPro" id="IPR003661">
    <property type="entry name" value="HisK_dim/P_dom"/>
</dbReference>
<dbReference type="InterPro" id="IPR005467">
    <property type="entry name" value="His_kinase_dom"/>
</dbReference>
<evidence type="ECO:0000256" key="5">
    <source>
        <dbReference type="ARBA" id="ARBA00022777"/>
    </source>
</evidence>
<accession>L0A2E0</accession>
<dbReference type="NCBIfam" id="TIGR00229">
    <property type="entry name" value="sensory_box"/>
    <property type="match status" value="3"/>
</dbReference>
<dbReference type="SUPFAM" id="SSF55781">
    <property type="entry name" value="GAF domain-like"/>
    <property type="match status" value="4"/>
</dbReference>
<dbReference type="EMBL" id="CP003382">
    <property type="protein sequence ID" value="AFZ67160.1"/>
    <property type="molecule type" value="Genomic_DNA"/>
</dbReference>
<dbReference type="InterPro" id="IPR003594">
    <property type="entry name" value="HATPase_dom"/>
</dbReference>
<dbReference type="InterPro" id="IPR000700">
    <property type="entry name" value="PAS-assoc_C"/>
</dbReference>
<dbReference type="InterPro" id="IPR003018">
    <property type="entry name" value="GAF"/>
</dbReference>
<dbReference type="InterPro" id="IPR035965">
    <property type="entry name" value="PAS-like_dom_sf"/>
</dbReference>
<dbReference type="InterPro" id="IPR013656">
    <property type="entry name" value="PAS_4"/>
</dbReference>
<dbReference type="InterPro" id="IPR036097">
    <property type="entry name" value="HisK_dim/P_sf"/>
</dbReference>
<dbReference type="eggNOG" id="COG4251">
    <property type="taxonomic scope" value="Bacteria"/>
</dbReference>
<comment type="catalytic activity">
    <reaction evidence="1">
        <text>ATP + protein L-histidine = ADP + protein N-phospho-L-histidine.</text>
        <dbReference type="EC" id="2.7.13.3"/>
    </reaction>
</comment>
<dbReference type="GO" id="GO:0000155">
    <property type="term" value="F:phosphorelay sensor kinase activity"/>
    <property type="evidence" value="ECO:0007669"/>
    <property type="project" value="InterPro"/>
</dbReference>
<dbReference type="InterPro" id="IPR004358">
    <property type="entry name" value="Sig_transdc_His_kin-like_C"/>
</dbReference>
<dbReference type="Gene3D" id="3.30.450.20">
    <property type="entry name" value="PAS domain"/>
    <property type="match status" value="3"/>
</dbReference>
<dbReference type="InterPro" id="IPR052162">
    <property type="entry name" value="Sensor_kinase/Photoreceptor"/>
</dbReference>
<dbReference type="CDD" id="cd00082">
    <property type="entry name" value="HisKA"/>
    <property type="match status" value="1"/>
</dbReference>
<dbReference type="SMART" id="SM00388">
    <property type="entry name" value="HisKA"/>
    <property type="match status" value="1"/>
</dbReference>
<dbReference type="KEGG" id="dpd:Deipe_1622"/>
<feature type="domain" description="PAS" evidence="7">
    <location>
        <begin position="551"/>
        <end position="620"/>
    </location>
</feature>
<evidence type="ECO:0000256" key="1">
    <source>
        <dbReference type="ARBA" id="ARBA00000085"/>
    </source>
</evidence>
<feature type="domain" description="PAC" evidence="8">
    <location>
        <begin position="623"/>
        <end position="676"/>
    </location>
</feature>
<dbReference type="InterPro" id="IPR001610">
    <property type="entry name" value="PAC"/>
</dbReference>
<dbReference type="SMART" id="SM00091">
    <property type="entry name" value="PAS"/>
    <property type="match status" value="3"/>
</dbReference>
<evidence type="ECO:0000313" key="9">
    <source>
        <dbReference type="EMBL" id="AFZ67160.1"/>
    </source>
</evidence>
<name>L0A2E0_DEIPD</name>
<dbReference type="PROSITE" id="PS50109">
    <property type="entry name" value="HIS_KIN"/>
    <property type="match status" value="1"/>
</dbReference>
<dbReference type="SUPFAM" id="SSF55785">
    <property type="entry name" value="PYP-like sensor domain (PAS domain)"/>
    <property type="match status" value="3"/>
</dbReference>
<dbReference type="InterPro" id="IPR000014">
    <property type="entry name" value="PAS"/>
</dbReference>
<dbReference type="Pfam" id="PF01590">
    <property type="entry name" value="GAF"/>
    <property type="match status" value="2"/>
</dbReference>
<dbReference type="InterPro" id="IPR029016">
    <property type="entry name" value="GAF-like_dom_sf"/>
</dbReference>
<dbReference type="Pfam" id="PF08447">
    <property type="entry name" value="PAS_3"/>
    <property type="match status" value="2"/>
</dbReference>
<dbReference type="SMART" id="SM00065">
    <property type="entry name" value="GAF"/>
    <property type="match status" value="3"/>
</dbReference>
<sequence>MWARTSWWLVRSIHQTLRPDRVQGELEALQVLWECQVLWEKVALCHIPPCSRTHYTQWVSSPQYASTLDALITNAVLMENLFQQASIGFALYDRELRFVRLNEALAEMTGQPMADHLGRKVTEVLPSLPAFVSEAYRQTLQDGVARNGLAFDLELPHAPGEVFHRVVSIQAVRDAQHGIVGLAASVEDHTQRERLRRDLHMRETQARQLQDVTTALSKAVTAGDVKRVVLQQTVRATGAYGGTLIKVLDEQTLYMVGNVGYDDTVELKWQRFPANSNFPVVHAIKTRRPVFATRSEVKTQYPDLSPLLKPETRAVAALPLLSGDQVLSGLTLCFTDELAIAPQQQAFMLSLVEQCAFALERARLYDAEYQARERATLLSEASAALSSSLDVQETLSRITSLALQHGADWCAVHQADGRGRMQPVAVAHEDPRKVELLRTFLSRFPSDPQVYGTGAWVMRTGESVLIPVVPPAMIDALRDEEQRAAVREMGFHSLIVVPMTAQGQRIGVLMLATTQPERTYGQEDLKLASELAQRAALALENARLHENLQRSGERYRELLDHVPQIVFTVNAEGKVEQVNQRWEEYTGASLLCALERWIDFFHPNDRERSLDERARRIQKSEPYSYEARLLGADGEYRWMLIQAQPVHDALTGALRGWVGGITDIHERKQAEQAVHDSRARLRFALDAAGLGDWELDLRDHSSWRSLRHDEIFGYPQGHPTWTYETFLEHVVPPDRAEVDLQFRRAQELGEPWEVECRVRRADGEERWIWTRARTLSDQEGQPHHMLGIVGDITDLKRAEAEVRALNSTLEERVELRTQALEAQKASLDAFVSYAEAVGTQTDPLALAREALTVLQARFADASIAYYEPEGELWKARVWTQDLREDIVARITAGVSSDLPLFARTLGARQEVFVDGWNPQQQVDITEQYDSGAAYPLIINTGVAGMLLIGLRNTPQWSERDRSVVRAVGRSLNLALERAHQATRLALQNAELEARTRALDGFASLTRDFTLQSDPLALVRRAQEVIMSMLPDGHAAYYELEGTVWRLRAIVGEFGNSALQAAVEAGIPYETTRNFIPPWTTGQPYYQDHYDTRTDNLAEVTQHFAASAVLPVMVTGKPVGVLAVALFHQRHWTSTDKAVLEGVVRHLGLALEGARSVAQLAQRTRELERSNRDLEQFAYVASHDLQEPLRTITSYTELLARRYGGQLDQNAEQFMRFTVDAAKRMRQLVQDLLTVSRLRAEDQQLSEVNANEVMELLVQDLQEAIRQGGACVRWDELPHVRVDAVQFRQLLQNLVGNAIKFRHADVPLIVHVRAARQGGFQHFEVCDNGIGIEERYFKRIFTVFQRLHGREQYDGTGVGLAICKQIVERHGGQLWVESRLGAGSTFHFTLPISHGEADV</sequence>
<dbReference type="Gene3D" id="3.30.565.10">
    <property type="entry name" value="Histidine kinase-like ATPase, C-terminal domain"/>
    <property type="match status" value="1"/>
</dbReference>
<dbReference type="InterPro" id="IPR013655">
    <property type="entry name" value="PAS_fold_3"/>
</dbReference>
<protein>
    <recommendedName>
        <fullName evidence="2">histidine kinase</fullName>
        <ecNumber evidence="2">2.7.13.3</ecNumber>
    </recommendedName>
</protein>